<dbReference type="InterPro" id="IPR018357">
    <property type="entry name" value="Hexapep_transf_CS"/>
</dbReference>
<dbReference type="OrthoDB" id="572802at2"/>
<feature type="transmembrane region" description="Helical" evidence="4">
    <location>
        <begin position="237"/>
        <end position="258"/>
    </location>
</feature>
<feature type="transmembrane region" description="Helical" evidence="4">
    <location>
        <begin position="211"/>
        <end position="231"/>
    </location>
</feature>
<dbReference type="EnsemblBacteria" id="BAC90123">
    <property type="protein sequence ID" value="BAC90123"/>
    <property type="gene ID" value="BAC90123"/>
</dbReference>
<dbReference type="InParanoid" id="Q7NIK1"/>
<dbReference type="InterPro" id="IPR002656">
    <property type="entry name" value="Acyl_transf_3_dom"/>
</dbReference>
<dbReference type="InterPro" id="IPR029016">
    <property type="entry name" value="GAF-like_dom_sf"/>
</dbReference>
<keyword evidence="1" id="KW-0808">Transferase</keyword>
<dbReference type="PROSITE" id="PS00101">
    <property type="entry name" value="HEXAPEP_TRANSFERASES"/>
    <property type="match status" value="1"/>
</dbReference>
<reference evidence="6 7" key="1">
    <citation type="journal article" date="2003" name="DNA Res.">
        <title>Complete genome structure of Gloeobacter violaceus PCC 7421, a cyanobacterium that lacks thylakoids.</title>
        <authorList>
            <person name="Nakamura Y."/>
            <person name="Kaneko T."/>
            <person name="Sato S."/>
            <person name="Mimuro M."/>
            <person name="Miyashita H."/>
            <person name="Tsuchiya T."/>
            <person name="Sasamoto S."/>
            <person name="Watanabe A."/>
            <person name="Kawashima K."/>
            <person name="Kishida Y."/>
            <person name="Kiyokawa C."/>
            <person name="Kohara M."/>
            <person name="Matsumoto M."/>
            <person name="Matsuno A."/>
            <person name="Nakazaki N."/>
            <person name="Shimpo S."/>
            <person name="Takeuchi C."/>
            <person name="Yamada M."/>
            <person name="Tabata S."/>
        </authorList>
    </citation>
    <scope>NUCLEOTIDE SEQUENCE [LARGE SCALE GENOMIC DNA]</scope>
    <source>
        <strain evidence="7">ATCC 29082 / PCC 7421</strain>
    </source>
</reference>
<evidence type="ECO:0000313" key="6">
    <source>
        <dbReference type="EMBL" id="BAC90123.1"/>
    </source>
</evidence>
<dbReference type="CDD" id="cd04647">
    <property type="entry name" value="LbH_MAT_like"/>
    <property type="match status" value="1"/>
</dbReference>
<dbReference type="Proteomes" id="UP000000557">
    <property type="component" value="Chromosome"/>
</dbReference>
<feature type="compositionally biased region" description="Basic and acidic residues" evidence="3">
    <location>
        <begin position="11"/>
        <end position="25"/>
    </location>
</feature>
<feature type="transmembrane region" description="Helical" evidence="4">
    <location>
        <begin position="123"/>
        <end position="143"/>
    </location>
</feature>
<reference evidence="6 7" key="2">
    <citation type="journal article" date="2003" name="DNA Res.">
        <title>Complete genome structure of Gloeobacter violaceus PCC 7421, a cyanobacterium that lacks thylakoids (supplement).</title>
        <authorList>
            <person name="Nakamura Y."/>
            <person name="Kaneko T."/>
            <person name="Sato S."/>
            <person name="Mimuro M."/>
            <person name="Miyashita H."/>
            <person name="Tsuchiya T."/>
            <person name="Sasamoto S."/>
            <person name="Watanabe A."/>
            <person name="Kawashima K."/>
            <person name="Kishida Y."/>
            <person name="Kiyokawa C."/>
            <person name="Kohara M."/>
            <person name="Matsumoto M."/>
            <person name="Matsuno A."/>
            <person name="Nakazaki N."/>
            <person name="Shimpo S."/>
            <person name="Takeuchi C."/>
            <person name="Yamada M."/>
            <person name="Tabata S."/>
        </authorList>
    </citation>
    <scope>NUCLEOTIDE SEQUENCE [LARGE SCALE GENOMIC DNA]</scope>
    <source>
        <strain evidence="7">ATCC 29082 / PCC 7421</strain>
    </source>
</reference>
<dbReference type="SUPFAM" id="SSF51161">
    <property type="entry name" value="Trimeric LpxA-like enzymes"/>
    <property type="match status" value="1"/>
</dbReference>
<dbReference type="SMART" id="SM00065">
    <property type="entry name" value="GAF"/>
    <property type="match status" value="1"/>
</dbReference>
<dbReference type="PANTHER" id="PTHR23416:SF78">
    <property type="entry name" value="LIPOPOLYSACCHARIDE BIOSYNTHESIS O-ACETYL TRANSFERASE WBBJ-RELATED"/>
    <property type="match status" value="1"/>
</dbReference>
<dbReference type="STRING" id="251221.gene:10759677"/>
<feature type="region of interest" description="Disordered" evidence="3">
    <location>
        <begin position="1"/>
        <end position="25"/>
    </location>
</feature>
<dbReference type="InterPro" id="IPR001451">
    <property type="entry name" value="Hexapep"/>
</dbReference>
<dbReference type="SUPFAM" id="SSF55781">
    <property type="entry name" value="GAF domain-like"/>
    <property type="match status" value="1"/>
</dbReference>
<dbReference type="Gene3D" id="2.160.10.10">
    <property type="entry name" value="Hexapeptide repeat proteins"/>
    <property type="match status" value="2"/>
</dbReference>
<dbReference type="PANTHER" id="PTHR23416">
    <property type="entry name" value="SIALIC ACID SYNTHASE-RELATED"/>
    <property type="match status" value="1"/>
</dbReference>
<dbReference type="AlphaFoldDB" id="Q7NIK1"/>
<proteinExistence type="predicted"/>
<dbReference type="eggNOG" id="COG3605">
    <property type="taxonomic scope" value="Bacteria"/>
</dbReference>
<dbReference type="InterPro" id="IPR011004">
    <property type="entry name" value="Trimer_LpxA-like_sf"/>
</dbReference>
<dbReference type="GO" id="GO:0031470">
    <property type="term" value="C:carboxysome"/>
    <property type="evidence" value="ECO:0007669"/>
    <property type="project" value="UniProtKB-ARBA"/>
</dbReference>
<organism evidence="6 7">
    <name type="scientific">Gloeobacter violaceus (strain ATCC 29082 / PCC 7421)</name>
    <dbReference type="NCBI Taxonomy" id="251221"/>
    <lineage>
        <taxon>Bacteria</taxon>
        <taxon>Bacillati</taxon>
        <taxon>Cyanobacteriota</taxon>
        <taxon>Cyanophyceae</taxon>
        <taxon>Gloeobacterales</taxon>
        <taxon>Gloeobacteraceae</taxon>
        <taxon>Gloeobacter</taxon>
    </lineage>
</organism>
<dbReference type="InterPro" id="IPR051159">
    <property type="entry name" value="Hexapeptide_acetyltransf"/>
</dbReference>
<dbReference type="InterPro" id="IPR003018">
    <property type="entry name" value="GAF"/>
</dbReference>
<evidence type="ECO:0000256" key="2">
    <source>
        <dbReference type="ARBA" id="ARBA00022737"/>
    </source>
</evidence>
<dbReference type="PATRIC" id="fig|251221.4.peg.2215"/>
<sequence length="840" mass="90624">MTSNILPDAITPREPRGDMTTEPKPDKPSLRLHYLDGLRGLTALYILFFHLWCDLSFKPQLRLAGEPMPTWLQAATAWAGYGLFSVGIFMVLSGYCLMLPVVRSDGRLRGGVTGYLKRRAWRILPPYFAALGLSLLVIALVGAGSGQSLGYMWDKAMNGFTWEGVLAHLLLVHNWSEAQASTISAPLWSVATEWQIYFLFPALLLPLWRRIGIAAAVAVGFGVGLAPVVLFDGWLAWAAPWYVGFFALGMAAAVWEFAPGRGLVKLTTSQLKLTSGSLWLLIVLAATARSFGLLAVPQPVFHLLIALATPCLLMYCTRLSLEGRGGTSVVMRLLESPPVLALGAFSYSLYLVHAPLQGVSWLLVDKLPVTADVQLLLFAPLTVVLSLLCARGFYLWAERPFVQMQSSTKVKRMDQHSDVPFQTRVQEVAAGAAVGWIPAVAFGAQVRRAVYRKLLARVGDGTAISTSVEFLNARRIELGKRVRIDSNVRLDARGHNNRIVIADEATLASGVVLQTLQGGSIEVGEQAYIGPYSCLSGPGTLSIGRDCLIAAHAEICGAPRLEADPAQPGTTAPGIVIEDDCWIGHDVTIVAGVRIGRGSIVGAGAVVTGDIPAYAIAAGAPARVLGSYRTDTPEVAVQVAGSSGASPWRRIEAELDRTLILLESLDRDFGSLLIPVVRVKLLHNALKFIHRALGVETVTVLLAAAEKNALQVHASVGLEQEVAEGICIRNGRGIAGRIAASRQPLVVDDLSRMEIESPILRDRGLQHLAGVPLLSDGRVIGVFHIGSIARRFDMHDCRQMVTISRRLARLVESSVPLTVDLAVPRPRTQSPAFRCPALQS</sequence>
<evidence type="ECO:0000259" key="5">
    <source>
        <dbReference type="SMART" id="SM00065"/>
    </source>
</evidence>
<feature type="transmembrane region" description="Helical" evidence="4">
    <location>
        <begin position="77"/>
        <end position="102"/>
    </location>
</feature>
<keyword evidence="4" id="KW-0812">Transmembrane</keyword>
<dbReference type="EMBL" id="BA000045">
    <property type="protein sequence ID" value="BAC90123.1"/>
    <property type="molecule type" value="Genomic_DNA"/>
</dbReference>
<dbReference type="Pfam" id="PF01590">
    <property type="entry name" value="GAF"/>
    <property type="match status" value="1"/>
</dbReference>
<keyword evidence="4" id="KW-1133">Transmembrane helix</keyword>
<feature type="transmembrane region" description="Helical" evidence="4">
    <location>
        <begin position="373"/>
        <end position="397"/>
    </location>
</feature>
<dbReference type="eggNOG" id="COG0110">
    <property type="taxonomic scope" value="Bacteria"/>
</dbReference>
<protein>
    <submittedName>
        <fullName evidence="6">Gll2182 protein</fullName>
    </submittedName>
</protein>
<feature type="transmembrane region" description="Helical" evidence="4">
    <location>
        <begin position="301"/>
        <end position="321"/>
    </location>
</feature>
<dbReference type="Pfam" id="PF01757">
    <property type="entry name" value="Acyl_transf_3"/>
    <property type="match status" value="1"/>
</dbReference>
<feature type="domain" description="GAF" evidence="5">
    <location>
        <begin position="677"/>
        <end position="821"/>
    </location>
</feature>
<keyword evidence="2" id="KW-0677">Repeat</keyword>
<dbReference type="HOGENOM" id="CLU_338525_0_0_3"/>
<dbReference type="Pfam" id="PF00132">
    <property type="entry name" value="Hexapep"/>
    <property type="match status" value="1"/>
</dbReference>
<evidence type="ECO:0000256" key="4">
    <source>
        <dbReference type="SAM" id="Phobius"/>
    </source>
</evidence>
<dbReference type="KEGG" id="gvi:gll2182"/>
<dbReference type="GO" id="GO:0043886">
    <property type="term" value="F:structural constituent of carboxysome shell"/>
    <property type="evidence" value="ECO:0007669"/>
    <property type="project" value="UniProtKB-ARBA"/>
</dbReference>
<accession>Q7NIK1</accession>
<evidence type="ECO:0000313" key="7">
    <source>
        <dbReference type="Proteomes" id="UP000000557"/>
    </source>
</evidence>
<keyword evidence="7" id="KW-1185">Reference proteome</keyword>
<evidence type="ECO:0000256" key="3">
    <source>
        <dbReference type="SAM" id="MobiDB-lite"/>
    </source>
</evidence>
<keyword evidence="4" id="KW-0472">Membrane</keyword>
<dbReference type="Gene3D" id="3.30.450.40">
    <property type="match status" value="1"/>
</dbReference>
<evidence type="ECO:0000256" key="1">
    <source>
        <dbReference type="ARBA" id="ARBA00022679"/>
    </source>
</evidence>
<name>Q7NIK1_GLOVI</name>
<gene>
    <name evidence="6" type="ordered locus">gll2182</name>
</gene>
<dbReference type="eggNOG" id="COG1835">
    <property type="taxonomic scope" value="Bacteria"/>
</dbReference>
<feature type="transmembrane region" description="Helical" evidence="4">
    <location>
        <begin position="278"/>
        <end position="295"/>
    </location>
</feature>
<feature type="transmembrane region" description="Helical" evidence="4">
    <location>
        <begin position="333"/>
        <end position="353"/>
    </location>
</feature>
<dbReference type="GO" id="GO:0016747">
    <property type="term" value="F:acyltransferase activity, transferring groups other than amino-acyl groups"/>
    <property type="evidence" value="ECO:0007669"/>
    <property type="project" value="InterPro"/>
</dbReference>